<keyword evidence="6" id="KW-0716">Sensory transduction</keyword>
<dbReference type="GO" id="GO:0004984">
    <property type="term" value="F:olfactory receptor activity"/>
    <property type="evidence" value="ECO:0000318"/>
    <property type="project" value="GO_Central"/>
</dbReference>
<proteinExistence type="inferred from homology"/>
<keyword evidence="7 12" id="KW-1133">Transmembrane helix</keyword>
<comment type="function">
    <text evidence="1">Putative odorant or sperm cell receptor.</text>
</comment>
<evidence type="ECO:0000256" key="9">
    <source>
        <dbReference type="ARBA" id="ARBA00023136"/>
    </source>
</evidence>
<evidence type="ECO:0000256" key="2">
    <source>
        <dbReference type="ARBA" id="ARBA00004651"/>
    </source>
</evidence>
<keyword evidence="8" id="KW-0297">G-protein coupled receptor</keyword>
<sequence length="186" mass="21031">ASAVLSHHGSQPLSEDGCWGLWEWFPCCHRYYYATWFHLCYHGPNISSNFFLDIIQIIFLSCSNPFISHTILFLVCIFVGFSSFLVISLSYVFVSPSILKISSVKGSAKACNTCASHLVVVTIFYGTSLSVCLLPSSSHSNKQDNVLLVFYVIFIPMLNPLIYSLRKRAFKEALKRVVKRLIHLPQ</sequence>
<keyword evidence="9 12" id="KW-0472">Membrane</keyword>
<evidence type="ECO:0008006" key="15">
    <source>
        <dbReference type="Google" id="ProtNLM"/>
    </source>
</evidence>
<evidence type="ECO:0000313" key="13">
    <source>
        <dbReference type="Ensembl" id="ENSECAP00000071107.1"/>
    </source>
</evidence>
<evidence type="ECO:0000256" key="12">
    <source>
        <dbReference type="SAM" id="Phobius"/>
    </source>
</evidence>
<evidence type="ECO:0000256" key="4">
    <source>
        <dbReference type="ARBA" id="ARBA00022475"/>
    </source>
</evidence>
<evidence type="ECO:0000256" key="6">
    <source>
        <dbReference type="ARBA" id="ARBA00022725"/>
    </source>
</evidence>
<keyword evidence="6" id="KW-0552">Olfaction</keyword>
<evidence type="ECO:0000256" key="7">
    <source>
        <dbReference type="ARBA" id="ARBA00022989"/>
    </source>
</evidence>
<evidence type="ECO:0000256" key="10">
    <source>
        <dbReference type="ARBA" id="ARBA00023170"/>
    </source>
</evidence>
<evidence type="ECO:0000256" key="1">
    <source>
        <dbReference type="ARBA" id="ARBA00003929"/>
    </source>
</evidence>
<dbReference type="SUPFAM" id="SSF81321">
    <property type="entry name" value="Family A G protein-coupled receptor-like"/>
    <property type="match status" value="1"/>
</dbReference>
<keyword evidence="14" id="KW-1185">Reference proteome</keyword>
<organism evidence="13 14">
    <name type="scientific">Equus caballus</name>
    <name type="common">Horse</name>
    <dbReference type="NCBI Taxonomy" id="9796"/>
    <lineage>
        <taxon>Eukaryota</taxon>
        <taxon>Metazoa</taxon>
        <taxon>Chordata</taxon>
        <taxon>Craniata</taxon>
        <taxon>Vertebrata</taxon>
        <taxon>Euteleostomi</taxon>
        <taxon>Mammalia</taxon>
        <taxon>Eutheria</taxon>
        <taxon>Laurasiatheria</taxon>
        <taxon>Perissodactyla</taxon>
        <taxon>Equidae</taxon>
        <taxon>Equus</taxon>
    </lineage>
</organism>
<keyword evidence="5 12" id="KW-0812">Transmembrane</keyword>
<feature type="transmembrane region" description="Helical" evidence="12">
    <location>
        <begin position="148"/>
        <end position="166"/>
    </location>
</feature>
<keyword evidence="10" id="KW-0675">Receptor</keyword>
<dbReference type="PRINTS" id="PR00245">
    <property type="entry name" value="OLFACTORYR"/>
</dbReference>
<dbReference type="GO" id="GO:0005549">
    <property type="term" value="F:odorant binding"/>
    <property type="evidence" value="ECO:0000318"/>
    <property type="project" value="GO_Central"/>
</dbReference>
<accession>A0A9L0S8A5</accession>
<feature type="transmembrane region" description="Helical" evidence="12">
    <location>
        <begin position="71"/>
        <end position="94"/>
    </location>
</feature>
<dbReference type="GeneTree" id="ENSGT01150000286988"/>
<name>A0A9L0S8A5_HORSE</name>
<dbReference type="AlphaFoldDB" id="A0A9L0S8A5"/>
<dbReference type="GO" id="GO:0005886">
    <property type="term" value="C:plasma membrane"/>
    <property type="evidence" value="ECO:0007669"/>
    <property type="project" value="UniProtKB-SubCell"/>
</dbReference>
<keyword evidence="4" id="KW-1003">Cell membrane</keyword>
<comment type="similarity">
    <text evidence="3">Belongs to the G-protein coupled receptor 1 family.</text>
</comment>
<evidence type="ECO:0000256" key="8">
    <source>
        <dbReference type="ARBA" id="ARBA00023040"/>
    </source>
</evidence>
<dbReference type="FunFam" id="1.10.1220.70:FF:000001">
    <property type="entry name" value="Olfactory receptor"/>
    <property type="match status" value="1"/>
</dbReference>
<protein>
    <recommendedName>
        <fullName evidence="15">G-protein coupled receptors family 1 profile domain-containing protein</fullName>
    </recommendedName>
</protein>
<dbReference type="GO" id="GO:0004930">
    <property type="term" value="F:G protein-coupled receptor activity"/>
    <property type="evidence" value="ECO:0007669"/>
    <property type="project" value="UniProtKB-KW"/>
</dbReference>
<reference evidence="13" key="1">
    <citation type="journal article" date="2009" name="Science">
        <title>Genome sequence, comparative analysis, and population genetics of the domestic horse.</title>
        <authorList>
            <consortium name="Broad Institute Genome Sequencing Platform"/>
            <consortium name="Broad Institute Whole Genome Assembly Team"/>
            <person name="Wade C.M."/>
            <person name="Giulotto E."/>
            <person name="Sigurdsson S."/>
            <person name="Zoli M."/>
            <person name="Gnerre S."/>
            <person name="Imsland F."/>
            <person name="Lear T.L."/>
            <person name="Adelson D.L."/>
            <person name="Bailey E."/>
            <person name="Bellone R.R."/>
            <person name="Bloecker H."/>
            <person name="Distl O."/>
            <person name="Edgar R.C."/>
            <person name="Garber M."/>
            <person name="Leeb T."/>
            <person name="Mauceli E."/>
            <person name="MacLeod J.N."/>
            <person name="Penedo M.C.T."/>
            <person name="Raison J.M."/>
            <person name="Sharpe T."/>
            <person name="Vogel J."/>
            <person name="Andersson L."/>
            <person name="Antczak D.F."/>
            <person name="Biagi T."/>
            <person name="Binns M.M."/>
            <person name="Chowdhary B.P."/>
            <person name="Coleman S.J."/>
            <person name="Della Valle G."/>
            <person name="Fryc S."/>
            <person name="Guerin G."/>
            <person name="Hasegawa T."/>
            <person name="Hill E.W."/>
            <person name="Jurka J."/>
            <person name="Kiialainen A."/>
            <person name="Lindgren G."/>
            <person name="Liu J."/>
            <person name="Magnani E."/>
            <person name="Mickelson J.R."/>
            <person name="Murray J."/>
            <person name="Nergadze S.G."/>
            <person name="Onofrio R."/>
            <person name="Pedroni S."/>
            <person name="Piras M.F."/>
            <person name="Raudsepp T."/>
            <person name="Rocchi M."/>
            <person name="Roeed K.H."/>
            <person name="Ryder O.A."/>
            <person name="Searle S."/>
            <person name="Skow L."/>
            <person name="Swinburne J.E."/>
            <person name="Syvaenen A.C."/>
            <person name="Tozaki T."/>
            <person name="Valberg S.J."/>
            <person name="Vaudin M."/>
            <person name="White J.R."/>
            <person name="Zody M.C."/>
            <person name="Lander E.S."/>
            <person name="Lindblad-Toh K."/>
        </authorList>
    </citation>
    <scope>NUCLEOTIDE SEQUENCE [LARGE SCALE GENOMIC DNA]</scope>
    <source>
        <strain evidence="13">Thoroughbred</strain>
    </source>
</reference>
<dbReference type="InterPro" id="IPR000725">
    <property type="entry name" value="Olfact_rcpt"/>
</dbReference>
<dbReference type="Gene3D" id="1.20.1070.10">
    <property type="entry name" value="Rhodopsin 7-helix transmembrane proteins"/>
    <property type="match status" value="1"/>
</dbReference>
<comment type="subcellular location">
    <subcellularLocation>
        <location evidence="2">Cell membrane</location>
        <topology evidence="2">Multi-pass membrane protein</topology>
    </subcellularLocation>
</comment>
<reference evidence="13" key="2">
    <citation type="submission" date="2025-08" db="UniProtKB">
        <authorList>
            <consortium name="Ensembl"/>
        </authorList>
    </citation>
    <scope>IDENTIFICATION</scope>
    <source>
        <strain evidence="13">Thoroughbred</strain>
    </source>
</reference>
<dbReference type="PANTHER" id="PTHR26452">
    <property type="entry name" value="OLFACTORY RECEPTOR"/>
    <property type="match status" value="1"/>
</dbReference>
<evidence type="ECO:0000256" key="3">
    <source>
        <dbReference type="ARBA" id="ARBA00010663"/>
    </source>
</evidence>
<evidence type="ECO:0000313" key="14">
    <source>
        <dbReference type="Proteomes" id="UP000002281"/>
    </source>
</evidence>
<dbReference type="Pfam" id="PF13853">
    <property type="entry name" value="7tm_4"/>
    <property type="match status" value="1"/>
</dbReference>
<feature type="transmembrane region" description="Helical" evidence="12">
    <location>
        <begin position="115"/>
        <end position="136"/>
    </location>
</feature>
<evidence type="ECO:0000256" key="11">
    <source>
        <dbReference type="ARBA" id="ARBA00023224"/>
    </source>
</evidence>
<dbReference type="Proteomes" id="UP000002281">
    <property type="component" value="Unplaced"/>
</dbReference>
<dbReference type="Ensembl" id="ENSECAT00000104808.1">
    <property type="protein sequence ID" value="ENSECAP00000071107.1"/>
    <property type="gene ID" value="ENSECAG00000045557.1"/>
</dbReference>
<reference evidence="13" key="3">
    <citation type="submission" date="2025-09" db="UniProtKB">
        <authorList>
            <consortium name="Ensembl"/>
        </authorList>
    </citation>
    <scope>IDENTIFICATION</scope>
    <source>
        <strain evidence="13">Thoroughbred</strain>
    </source>
</reference>
<keyword evidence="11" id="KW-0807">Transducer</keyword>
<dbReference type="InterPro" id="IPR050516">
    <property type="entry name" value="Olfactory_GPCR"/>
</dbReference>
<evidence type="ECO:0000256" key="5">
    <source>
        <dbReference type="ARBA" id="ARBA00022692"/>
    </source>
</evidence>